<evidence type="ECO:0000259" key="3">
    <source>
        <dbReference type="PROSITE" id="PS51186"/>
    </source>
</evidence>
<dbReference type="PANTHER" id="PTHR43877">
    <property type="entry name" value="AMINOALKYLPHOSPHONATE N-ACETYLTRANSFERASE-RELATED-RELATED"/>
    <property type="match status" value="1"/>
</dbReference>
<accession>A0ABX1S4M6</accession>
<gene>
    <name evidence="4" type="ORF">HF526_00700</name>
</gene>
<dbReference type="RefSeq" id="WP_169379220.1">
    <property type="nucleotide sequence ID" value="NZ_JAAXLA010000001.1"/>
</dbReference>
<dbReference type="Proteomes" id="UP000820669">
    <property type="component" value="Unassembled WGS sequence"/>
</dbReference>
<keyword evidence="5" id="KW-1185">Reference proteome</keyword>
<sequence>MEVRWHETDADGIAGFAALARPLLEADPVRHTVALGVLDGIERGGEPPASLVTVHDGAGLLGVALRTAGRPLIVSALPGRCAVAVDAVLAVADPELPGVAGPVGEAAALTAAHVARSGARAGLDVRLRLFALGELTPPAAVAGTPREAVAADRALLTRWRAAFADEATHGWRGARTPAQVTAGAFALGYRQVLWERAGEPVGLAVAGSAVAGASRIGPVYTPPAHRGRGYGSAVTAAAAAAALADGARHVVLFTDLANPVSNAIYPRIGFRPVLDAVEVAFRR</sequence>
<dbReference type="InterPro" id="IPR016181">
    <property type="entry name" value="Acyl_CoA_acyltransferase"/>
</dbReference>
<protein>
    <submittedName>
        <fullName evidence="4">GNAT family N-acetyltransferase</fullName>
    </submittedName>
</protein>
<reference evidence="4 5" key="1">
    <citation type="submission" date="2020-04" db="EMBL/GenBank/DDBJ databases">
        <authorList>
            <person name="Klaysubun C."/>
            <person name="Duangmal K."/>
            <person name="Lipun K."/>
        </authorList>
    </citation>
    <scope>NUCLEOTIDE SEQUENCE [LARGE SCALE GENOMIC DNA]</scope>
    <source>
        <strain evidence="4 5">K10HN5</strain>
    </source>
</reference>
<dbReference type="Pfam" id="PF00583">
    <property type="entry name" value="Acetyltransf_1"/>
    <property type="match status" value="1"/>
</dbReference>
<dbReference type="PROSITE" id="PS51186">
    <property type="entry name" value="GNAT"/>
    <property type="match status" value="1"/>
</dbReference>
<dbReference type="InterPro" id="IPR000182">
    <property type="entry name" value="GNAT_dom"/>
</dbReference>
<name>A0ABX1S4M6_9PSEU</name>
<evidence type="ECO:0000256" key="1">
    <source>
        <dbReference type="ARBA" id="ARBA00022679"/>
    </source>
</evidence>
<dbReference type="InterPro" id="IPR050832">
    <property type="entry name" value="Bact_Acetyltransf"/>
</dbReference>
<dbReference type="SUPFAM" id="SSF55729">
    <property type="entry name" value="Acyl-CoA N-acyltransferases (Nat)"/>
    <property type="match status" value="1"/>
</dbReference>
<keyword evidence="1" id="KW-0808">Transferase</keyword>
<dbReference type="Gene3D" id="3.40.630.30">
    <property type="match status" value="1"/>
</dbReference>
<comment type="caution">
    <text evidence="4">The sequence shown here is derived from an EMBL/GenBank/DDBJ whole genome shotgun (WGS) entry which is preliminary data.</text>
</comment>
<organism evidence="4 5">
    <name type="scientific">Pseudonocardia acidicola</name>
    <dbReference type="NCBI Taxonomy" id="2724939"/>
    <lineage>
        <taxon>Bacteria</taxon>
        <taxon>Bacillati</taxon>
        <taxon>Actinomycetota</taxon>
        <taxon>Actinomycetes</taxon>
        <taxon>Pseudonocardiales</taxon>
        <taxon>Pseudonocardiaceae</taxon>
        <taxon>Pseudonocardia</taxon>
    </lineage>
</organism>
<dbReference type="PANTHER" id="PTHR43877:SF1">
    <property type="entry name" value="ACETYLTRANSFERASE"/>
    <property type="match status" value="1"/>
</dbReference>
<evidence type="ECO:0000313" key="4">
    <source>
        <dbReference type="EMBL" id="NMH95852.1"/>
    </source>
</evidence>
<evidence type="ECO:0000313" key="5">
    <source>
        <dbReference type="Proteomes" id="UP000820669"/>
    </source>
</evidence>
<dbReference type="EMBL" id="JAAXLA010000001">
    <property type="protein sequence ID" value="NMH95852.1"/>
    <property type="molecule type" value="Genomic_DNA"/>
</dbReference>
<keyword evidence="2" id="KW-0012">Acyltransferase</keyword>
<feature type="domain" description="N-acetyltransferase" evidence="3">
    <location>
        <begin position="143"/>
        <end position="283"/>
    </location>
</feature>
<proteinExistence type="predicted"/>
<evidence type="ECO:0000256" key="2">
    <source>
        <dbReference type="ARBA" id="ARBA00023315"/>
    </source>
</evidence>